<dbReference type="EC" id="5.4.99.25" evidence="5"/>
<dbReference type="NCBIfam" id="TIGR00431">
    <property type="entry name" value="TruB"/>
    <property type="match status" value="1"/>
</dbReference>
<comment type="caution">
    <text evidence="8">The sequence shown here is derived from an EMBL/GenBank/DDBJ whole genome shotgun (WGS) entry which is preliminary data.</text>
</comment>
<feature type="domain" description="Pseudouridine synthase II N-terminal" evidence="6">
    <location>
        <begin position="33"/>
        <end position="183"/>
    </location>
</feature>
<dbReference type="InterPro" id="IPR014780">
    <property type="entry name" value="tRNA_psdUridine_synth_TruB"/>
</dbReference>
<comment type="catalytic activity">
    <reaction evidence="1 5">
        <text>uridine(55) in tRNA = pseudouridine(55) in tRNA</text>
        <dbReference type="Rhea" id="RHEA:42532"/>
        <dbReference type="Rhea" id="RHEA-COMP:10101"/>
        <dbReference type="Rhea" id="RHEA-COMP:10102"/>
        <dbReference type="ChEBI" id="CHEBI:65314"/>
        <dbReference type="ChEBI" id="CHEBI:65315"/>
        <dbReference type="EC" id="5.4.99.25"/>
    </reaction>
</comment>
<evidence type="ECO:0000259" key="7">
    <source>
        <dbReference type="Pfam" id="PF16198"/>
    </source>
</evidence>
<evidence type="ECO:0000256" key="4">
    <source>
        <dbReference type="ARBA" id="ARBA00023235"/>
    </source>
</evidence>
<organism evidence="8 9">
    <name type="scientific">Stenomitos frigidus AS-A4</name>
    <dbReference type="NCBI Taxonomy" id="2933935"/>
    <lineage>
        <taxon>Bacteria</taxon>
        <taxon>Bacillati</taxon>
        <taxon>Cyanobacteriota</taxon>
        <taxon>Cyanophyceae</taxon>
        <taxon>Leptolyngbyales</taxon>
        <taxon>Leptolyngbyaceae</taxon>
        <taxon>Stenomitos</taxon>
    </lineage>
</organism>
<dbReference type="Pfam" id="PF01509">
    <property type="entry name" value="TruB_N"/>
    <property type="match status" value="1"/>
</dbReference>
<gene>
    <name evidence="5 8" type="primary">truB</name>
    <name evidence="8" type="ORF">NDI38_29530</name>
</gene>
<evidence type="ECO:0000313" key="9">
    <source>
        <dbReference type="Proteomes" id="UP001476950"/>
    </source>
</evidence>
<dbReference type="Pfam" id="PF16198">
    <property type="entry name" value="TruB_C_2"/>
    <property type="match status" value="1"/>
</dbReference>
<reference evidence="8 9" key="1">
    <citation type="submission" date="2022-04" db="EMBL/GenBank/DDBJ databases">
        <title>Positive selection, recombination, and allopatry shape intraspecific diversity of widespread and dominant cyanobacteria.</title>
        <authorList>
            <person name="Wei J."/>
            <person name="Shu W."/>
            <person name="Hu C."/>
        </authorList>
    </citation>
    <scope>NUCLEOTIDE SEQUENCE [LARGE SCALE GENOMIC DNA]</scope>
    <source>
        <strain evidence="8 9">AS-A4</strain>
    </source>
</reference>
<dbReference type="Gene3D" id="3.30.2350.10">
    <property type="entry name" value="Pseudouridine synthase"/>
    <property type="match status" value="1"/>
</dbReference>
<dbReference type="Proteomes" id="UP001476950">
    <property type="component" value="Unassembled WGS sequence"/>
</dbReference>
<protein>
    <recommendedName>
        <fullName evidence="5">tRNA pseudouridine synthase B</fullName>
        <ecNumber evidence="5">5.4.99.25</ecNumber>
    </recommendedName>
    <alternativeName>
        <fullName evidence="5">tRNA pseudouridine(55) synthase</fullName>
        <shortName evidence="5">Psi55 synthase</shortName>
    </alternativeName>
    <alternativeName>
        <fullName evidence="5">tRNA pseudouridylate synthase</fullName>
    </alternativeName>
    <alternativeName>
        <fullName evidence="5">tRNA-uridine isomerase</fullName>
    </alternativeName>
</protein>
<dbReference type="RefSeq" id="WP_431192644.1">
    <property type="nucleotide sequence ID" value="NZ_JAMPLM010000070.1"/>
</dbReference>
<dbReference type="HAMAP" id="MF_01080">
    <property type="entry name" value="TruB_bact"/>
    <property type="match status" value="1"/>
</dbReference>
<evidence type="ECO:0000256" key="2">
    <source>
        <dbReference type="ARBA" id="ARBA00005642"/>
    </source>
</evidence>
<dbReference type="InterPro" id="IPR020103">
    <property type="entry name" value="PsdUridine_synth_cat_dom_sf"/>
</dbReference>
<evidence type="ECO:0000259" key="6">
    <source>
        <dbReference type="Pfam" id="PF01509"/>
    </source>
</evidence>
<accession>A0ABV0KW33</accession>
<dbReference type="CDD" id="cd02573">
    <property type="entry name" value="PseudoU_synth_EcTruB"/>
    <property type="match status" value="1"/>
</dbReference>
<dbReference type="GO" id="GO:0160148">
    <property type="term" value="F:tRNA pseudouridine(55) synthase activity"/>
    <property type="evidence" value="ECO:0007669"/>
    <property type="project" value="UniProtKB-EC"/>
</dbReference>
<dbReference type="InterPro" id="IPR032819">
    <property type="entry name" value="TruB_C"/>
</dbReference>
<dbReference type="SUPFAM" id="SSF55120">
    <property type="entry name" value="Pseudouridine synthase"/>
    <property type="match status" value="1"/>
</dbReference>
<keyword evidence="9" id="KW-1185">Reference proteome</keyword>
<dbReference type="EMBL" id="JAMPLM010000070">
    <property type="protein sequence ID" value="MEP1062520.1"/>
    <property type="molecule type" value="Genomic_DNA"/>
</dbReference>
<keyword evidence="3 5" id="KW-0819">tRNA processing</keyword>
<feature type="active site" description="Nucleophile" evidence="5">
    <location>
        <position position="48"/>
    </location>
</feature>
<dbReference type="InterPro" id="IPR002501">
    <property type="entry name" value="PsdUridine_synth_N"/>
</dbReference>
<comment type="similarity">
    <text evidence="2 5">Belongs to the pseudouridine synthase TruB family. Type 1 subfamily.</text>
</comment>
<name>A0ABV0KW33_9CYAN</name>
<evidence type="ECO:0000313" key="8">
    <source>
        <dbReference type="EMBL" id="MEP1062520.1"/>
    </source>
</evidence>
<sequence>MNKTQSAFPAMHGFLNLNKPAGFTSHDCVAKVRRLLQMKRVGHAGTLDPAAIGVLPIALGKATRLLQFLRQDKAYRATVRLGVSTTTDDLEGEVLLAHPVAALDLTTVETALQQFQGTIQQVPPNYSAIQVKGKRLYDLARAGEPIEVKSRAVQVFSLEVLDWRSGDFPELDLAIACGPGTYIRSIARDLGTVLKTGGALAALTRTSSSGFDLADSLTLEALEAQQEQGLFQPIEPVEALRHLSAISLSATIARRWCQGQRITIYPTADDRWESVEDGETGKHKDADSTQVYAVDPLQQPLRVHHEDGRFLGIGKPTDTEVGIILLSQMVFDGDEQTAN</sequence>
<proteinExistence type="inferred from homology"/>
<feature type="domain" description="tRNA pseudouridylate synthase B C-terminal" evidence="7">
    <location>
        <begin position="184"/>
        <end position="239"/>
    </location>
</feature>
<evidence type="ECO:0000256" key="3">
    <source>
        <dbReference type="ARBA" id="ARBA00022694"/>
    </source>
</evidence>
<keyword evidence="4 5" id="KW-0413">Isomerase</keyword>
<dbReference type="PANTHER" id="PTHR13767">
    <property type="entry name" value="TRNA-PSEUDOURIDINE SYNTHASE"/>
    <property type="match status" value="1"/>
</dbReference>
<dbReference type="PANTHER" id="PTHR13767:SF2">
    <property type="entry name" value="PSEUDOURIDYLATE SYNTHASE TRUB1"/>
    <property type="match status" value="1"/>
</dbReference>
<evidence type="ECO:0000256" key="1">
    <source>
        <dbReference type="ARBA" id="ARBA00000385"/>
    </source>
</evidence>
<comment type="function">
    <text evidence="5">Responsible for synthesis of pseudouridine from uracil-55 in the psi GC loop of transfer RNAs.</text>
</comment>
<evidence type="ECO:0000256" key="5">
    <source>
        <dbReference type="HAMAP-Rule" id="MF_01080"/>
    </source>
</evidence>